<dbReference type="RefSeq" id="WP_238462447.1">
    <property type="nucleotide sequence ID" value="NZ_JAKLJA010000002.1"/>
</dbReference>
<keyword evidence="1" id="KW-0812">Transmembrane</keyword>
<dbReference type="Proteomes" id="UP001139308">
    <property type="component" value="Unassembled WGS sequence"/>
</dbReference>
<dbReference type="Pfam" id="PF10003">
    <property type="entry name" value="DUF2244"/>
    <property type="match status" value="1"/>
</dbReference>
<comment type="caution">
    <text evidence="2">The sequence shown here is derived from an EMBL/GenBank/DDBJ whole genome shotgun (WGS) entry which is preliminary data.</text>
</comment>
<dbReference type="AlphaFoldDB" id="A0A9X1UGL2"/>
<reference evidence="2" key="1">
    <citation type="submission" date="2022-01" db="EMBL/GenBank/DDBJ databases">
        <title>Genome sequence and assembly of Parabukholderia sp. RG36.</title>
        <authorList>
            <person name="Chhetri G."/>
        </authorList>
    </citation>
    <scope>NUCLEOTIDE SEQUENCE</scope>
    <source>
        <strain evidence="2">RG36</strain>
    </source>
</reference>
<dbReference type="EMBL" id="JAKLJA010000002">
    <property type="protein sequence ID" value="MCG5072712.1"/>
    <property type="molecule type" value="Genomic_DNA"/>
</dbReference>
<evidence type="ECO:0000256" key="1">
    <source>
        <dbReference type="SAM" id="Phobius"/>
    </source>
</evidence>
<evidence type="ECO:0000313" key="3">
    <source>
        <dbReference type="Proteomes" id="UP001139308"/>
    </source>
</evidence>
<feature type="transmembrane region" description="Helical" evidence="1">
    <location>
        <begin position="44"/>
        <end position="66"/>
    </location>
</feature>
<evidence type="ECO:0000313" key="2">
    <source>
        <dbReference type="EMBL" id="MCG5072712.1"/>
    </source>
</evidence>
<sequence length="172" mass="18580">MSEKLPVNPCLRRSGGPGPFDDEDGAPLCEWRIKRNCSLTPRQSLGATVLLMALVCAVGGAAALAFGLWLALPFSALCVGLVGGAFLVYARHATDGERLTFAPPFVLVEVEERCRRTQYRLSAARFSVMLDDGDAAIWLSDGWQRIAVGRQLPRAGRAELVRQLRRVVAAGG</sequence>
<gene>
    <name evidence="2" type="ORF">L5014_04930</name>
</gene>
<keyword evidence="1" id="KW-1133">Transmembrane helix</keyword>
<keyword evidence="3" id="KW-1185">Reference proteome</keyword>
<feature type="transmembrane region" description="Helical" evidence="1">
    <location>
        <begin position="72"/>
        <end position="90"/>
    </location>
</feature>
<protein>
    <submittedName>
        <fullName evidence="2">DUF2244 domain-containing protein</fullName>
    </submittedName>
</protein>
<keyword evidence="1" id="KW-0472">Membrane</keyword>
<proteinExistence type="predicted"/>
<organism evidence="2 3">
    <name type="scientific">Paraburkholderia tagetis</name>
    <dbReference type="NCBI Taxonomy" id="2913261"/>
    <lineage>
        <taxon>Bacteria</taxon>
        <taxon>Pseudomonadati</taxon>
        <taxon>Pseudomonadota</taxon>
        <taxon>Betaproteobacteria</taxon>
        <taxon>Burkholderiales</taxon>
        <taxon>Burkholderiaceae</taxon>
        <taxon>Paraburkholderia</taxon>
    </lineage>
</organism>
<dbReference type="InterPro" id="IPR019253">
    <property type="entry name" value="DUF2244_TM"/>
</dbReference>
<accession>A0A9X1UGL2</accession>
<name>A0A9X1UGL2_9BURK</name>